<gene>
    <name evidence="1" type="ORF">LWI28_004418</name>
</gene>
<dbReference type="EMBL" id="JAJSOW010000107">
    <property type="protein sequence ID" value="KAI9156327.1"/>
    <property type="molecule type" value="Genomic_DNA"/>
</dbReference>
<comment type="caution">
    <text evidence="1">The sequence shown here is derived from an EMBL/GenBank/DDBJ whole genome shotgun (WGS) entry which is preliminary data.</text>
</comment>
<reference evidence="1" key="2">
    <citation type="submission" date="2023-02" db="EMBL/GenBank/DDBJ databases">
        <authorList>
            <person name="Swenson N.G."/>
            <person name="Wegrzyn J.L."/>
            <person name="Mcevoy S.L."/>
        </authorList>
    </citation>
    <scope>NUCLEOTIDE SEQUENCE</scope>
    <source>
        <strain evidence="1">91603</strain>
        <tissue evidence="1">Leaf</tissue>
    </source>
</reference>
<reference evidence="1" key="1">
    <citation type="journal article" date="2022" name="Plant J.">
        <title>Strategies of tolerance reflected in two North American maple genomes.</title>
        <authorList>
            <person name="McEvoy S.L."/>
            <person name="Sezen U.U."/>
            <person name="Trouern-Trend A."/>
            <person name="McMahon S.M."/>
            <person name="Schaberg P.G."/>
            <person name="Yang J."/>
            <person name="Wegrzyn J.L."/>
            <person name="Swenson N.G."/>
        </authorList>
    </citation>
    <scope>NUCLEOTIDE SEQUENCE</scope>
    <source>
        <strain evidence="1">91603</strain>
    </source>
</reference>
<dbReference type="Proteomes" id="UP001064489">
    <property type="component" value="Chromosome 12"/>
</dbReference>
<accession>A0AAD5I9E5</accession>
<dbReference type="AlphaFoldDB" id="A0AAD5I9E5"/>
<organism evidence="1 2">
    <name type="scientific">Acer negundo</name>
    <name type="common">Box elder</name>
    <dbReference type="NCBI Taxonomy" id="4023"/>
    <lineage>
        <taxon>Eukaryota</taxon>
        <taxon>Viridiplantae</taxon>
        <taxon>Streptophyta</taxon>
        <taxon>Embryophyta</taxon>
        <taxon>Tracheophyta</taxon>
        <taxon>Spermatophyta</taxon>
        <taxon>Magnoliopsida</taxon>
        <taxon>eudicotyledons</taxon>
        <taxon>Gunneridae</taxon>
        <taxon>Pentapetalae</taxon>
        <taxon>rosids</taxon>
        <taxon>malvids</taxon>
        <taxon>Sapindales</taxon>
        <taxon>Sapindaceae</taxon>
        <taxon>Hippocastanoideae</taxon>
        <taxon>Acereae</taxon>
        <taxon>Acer</taxon>
    </lineage>
</organism>
<dbReference type="PANTHER" id="PTHR33103:SF19">
    <property type="entry name" value="OS09G0544700 PROTEIN"/>
    <property type="match status" value="1"/>
</dbReference>
<keyword evidence="2" id="KW-1185">Reference proteome</keyword>
<evidence type="ECO:0000313" key="2">
    <source>
        <dbReference type="Proteomes" id="UP001064489"/>
    </source>
</evidence>
<sequence length="109" mass="12279">MAETSSMKLKLLIDTRAQKVLFAEAGKDFVDFLFYLLSLPVGSVIRLLKEKSLVGSFGKLYLSIEKLNETYMQPNQNKNSLLNPRAPICATEFPLLLSGGELDTRKFYT</sequence>
<dbReference type="PANTHER" id="PTHR33103">
    <property type="entry name" value="OS01G0153900 PROTEIN"/>
    <property type="match status" value="1"/>
</dbReference>
<name>A0AAD5I9E5_ACENE</name>
<proteinExistence type="predicted"/>
<evidence type="ECO:0000313" key="1">
    <source>
        <dbReference type="EMBL" id="KAI9156327.1"/>
    </source>
</evidence>
<protein>
    <submittedName>
        <fullName evidence="1">Uncharacterized protein</fullName>
    </submittedName>
</protein>
<dbReference type="InterPro" id="IPR007750">
    <property type="entry name" value="DUF674"/>
</dbReference>
<dbReference type="Pfam" id="PF05056">
    <property type="entry name" value="DUF674"/>
    <property type="match status" value="1"/>
</dbReference>